<name>A0A2M3ZW20_9DIPT</name>
<evidence type="ECO:0000313" key="2">
    <source>
        <dbReference type="EMBL" id="MBW32650.1"/>
    </source>
</evidence>
<reference evidence="2" key="1">
    <citation type="submission" date="2018-01" db="EMBL/GenBank/DDBJ databases">
        <title>An insight into the sialome of Amazonian anophelines.</title>
        <authorList>
            <person name="Ribeiro J.M."/>
            <person name="Scarpassa V."/>
            <person name="Calvo E."/>
        </authorList>
    </citation>
    <scope>NUCLEOTIDE SEQUENCE</scope>
    <source>
        <tissue evidence="2">Salivary glands</tissue>
    </source>
</reference>
<dbReference type="EMBL" id="GGFM01011899">
    <property type="protein sequence ID" value="MBW32650.1"/>
    <property type="molecule type" value="Transcribed_RNA"/>
</dbReference>
<keyword evidence="1" id="KW-0472">Membrane</keyword>
<sequence>MMIGARVLQCCVTRLVVDSPAASARDHPSPSSWGGKGNGAPFLLSATGTHFAFRFVLFGFAFFSTDRFSLKIFRKAPFVTRTRGGLRGPRSRGL</sequence>
<keyword evidence="1" id="KW-0812">Transmembrane</keyword>
<evidence type="ECO:0000256" key="1">
    <source>
        <dbReference type="SAM" id="Phobius"/>
    </source>
</evidence>
<proteinExistence type="predicted"/>
<protein>
    <submittedName>
        <fullName evidence="2">Putative secreted peptide</fullName>
    </submittedName>
</protein>
<feature type="transmembrane region" description="Helical" evidence="1">
    <location>
        <begin position="40"/>
        <end position="65"/>
    </location>
</feature>
<dbReference type="AlphaFoldDB" id="A0A2M3ZW20"/>
<accession>A0A2M3ZW20</accession>
<organism evidence="2">
    <name type="scientific">Anopheles braziliensis</name>
    <dbReference type="NCBI Taxonomy" id="58242"/>
    <lineage>
        <taxon>Eukaryota</taxon>
        <taxon>Metazoa</taxon>
        <taxon>Ecdysozoa</taxon>
        <taxon>Arthropoda</taxon>
        <taxon>Hexapoda</taxon>
        <taxon>Insecta</taxon>
        <taxon>Pterygota</taxon>
        <taxon>Neoptera</taxon>
        <taxon>Endopterygota</taxon>
        <taxon>Diptera</taxon>
        <taxon>Nematocera</taxon>
        <taxon>Culicoidea</taxon>
        <taxon>Culicidae</taxon>
        <taxon>Anophelinae</taxon>
        <taxon>Anopheles</taxon>
    </lineage>
</organism>
<keyword evidence="1" id="KW-1133">Transmembrane helix</keyword>